<evidence type="ECO:0000259" key="3">
    <source>
        <dbReference type="Pfam" id="PF13930"/>
    </source>
</evidence>
<feature type="compositionally biased region" description="Polar residues" evidence="1">
    <location>
        <begin position="58"/>
        <end position="69"/>
    </location>
</feature>
<dbReference type="AlphaFoldDB" id="A0A7X3C344"/>
<sequence length="414" mass="44261">MSNFISTIGTLVLLAGIIVAGYWAYGLAKRRKTGHAGRTALILVVVGFIFAGVGGSNSSQHTAKNSDSQKAALVNKKSSHKKAATHVKRKAATRPSTIKKAAHHSAQHRGVLAKLVSYTNRESAGPNGDYYFTNGKAKLHGFSGMSAGSYHFAADSQGRPTTAKAVLTYSEFAASKGSRQGDPLEPVGWPAENPIVAINFGLTGRTYHGYLYNRSHSIGDSLLGKKSYASSNNFTTGTRPQNVGADQDGGMRAAEETVENYWDSHPGTKRTVCYETTPVYNGSEEIPRGSIVDIKASDGSINSEIVVLNDVEGIKINYNNASSNAKPYVKRRNTQPKQTTRTPSVVHHATTTQSGAATKNGQWTVAASGKVYVSQSNKYYTEVKNPGNYTYESRSAAIAAGATQAARGNEYARP</sequence>
<dbReference type="EMBL" id="WNJO01000005">
    <property type="protein sequence ID" value="MTV82142.1"/>
    <property type="molecule type" value="Genomic_DNA"/>
</dbReference>
<proteinExistence type="predicted"/>
<comment type="caution">
    <text evidence="4">The sequence shown here is derived from an EMBL/GenBank/DDBJ whole genome shotgun (WGS) entry which is preliminary data.</text>
</comment>
<feature type="region of interest" description="Disordered" evidence="1">
    <location>
        <begin position="58"/>
        <end position="103"/>
    </location>
</feature>
<reference evidence="4 5" key="1">
    <citation type="submission" date="2019-11" db="EMBL/GenBank/DDBJ databases">
        <title>Lactobacillus sp. nov. CRM56-3, isolated from fermented tea leaves.</title>
        <authorList>
            <person name="Phuengjayaem S."/>
            <person name="Tanasupawat S."/>
        </authorList>
    </citation>
    <scope>NUCLEOTIDE SEQUENCE [LARGE SCALE GENOMIC DNA]</scope>
    <source>
        <strain evidence="4 5">CRM56-3</strain>
    </source>
</reference>
<feature type="domain" description="Type VII secretion system protein EssD-like" evidence="3">
    <location>
        <begin position="149"/>
        <end position="296"/>
    </location>
</feature>
<evidence type="ECO:0000256" key="2">
    <source>
        <dbReference type="SAM" id="Phobius"/>
    </source>
</evidence>
<name>A0A7X3C344_9LACO</name>
<organism evidence="4 5">
    <name type="scientific">Secundilactobacillus folii</name>
    <dbReference type="NCBI Taxonomy" id="2678357"/>
    <lineage>
        <taxon>Bacteria</taxon>
        <taxon>Bacillati</taxon>
        <taxon>Bacillota</taxon>
        <taxon>Bacilli</taxon>
        <taxon>Lactobacillales</taxon>
        <taxon>Lactobacillaceae</taxon>
        <taxon>Secundilactobacillus</taxon>
    </lineage>
</organism>
<protein>
    <submittedName>
        <fullName evidence="4">Deoxyribonuclease</fullName>
    </submittedName>
</protein>
<feature type="transmembrane region" description="Helical" evidence="2">
    <location>
        <begin position="6"/>
        <end position="28"/>
    </location>
</feature>
<feature type="compositionally biased region" description="Polar residues" evidence="1">
    <location>
        <begin position="335"/>
        <end position="357"/>
    </location>
</feature>
<dbReference type="RefSeq" id="WP_155431415.1">
    <property type="nucleotide sequence ID" value="NZ_WNJO01000005.1"/>
</dbReference>
<dbReference type="InterPro" id="IPR044927">
    <property type="entry name" value="Endonuclea_NS_2"/>
</dbReference>
<keyword evidence="2" id="KW-0812">Transmembrane</keyword>
<keyword evidence="2" id="KW-1133">Transmembrane helix</keyword>
<keyword evidence="5" id="KW-1185">Reference proteome</keyword>
<feature type="transmembrane region" description="Helical" evidence="2">
    <location>
        <begin position="40"/>
        <end position="58"/>
    </location>
</feature>
<dbReference type="Proteomes" id="UP000466388">
    <property type="component" value="Unassembled WGS sequence"/>
</dbReference>
<gene>
    <name evidence="4" type="ORF">GM612_05685</name>
</gene>
<evidence type="ECO:0000313" key="5">
    <source>
        <dbReference type="Proteomes" id="UP000466388"/>
    </source>
</evidence>
<dbReference type="InterPro" id="IPR044929">
    <property type="entry name" value="DNA/RNA_non-sp_Endonuclease_sf"/>
</dbReference>
<feature type="region of interest" description="Disordered" evidence="1">
    <location>
        <begin position="329"/>
        <end position="357"/>
    </location>
</feature>
<evidence type="ECO:0000313" key="4">
    <source>
        <dbReference type="EMBL" id="MTV82142.1"/>
    </source>
</evidence>
<keyword evidence="2" id="KW-0472">Membrane</keyword>
<feature type="compositionally biased region" description="Basic residues" evidence="1">
    <location>
        <begin position="77"/>
        <end position="92"/>
    </location>
</feature>
<accession>A0A7X3C344</accession>
<evidence type="ECO:0000256" key="1">
    <source>
        <dbReference type="SAM" id="MobiDB-lite"/>
    </source>
</evidence>
<dbReference type="Gene3D" id="3.40.570.10">
    <property type="entry name" value="Extracellular Endonuclease, subunit A"/>
    <property type="match status" value="1"/>
</dbReference>
<dbReference type="Pfam" id="PF13930">
    <property type="entry name" value="Endonuclea_NS_2"/>
    <property type="match status" value="1"/>
</dbReference>